<dbReference type="AlphaFoldDB" id="A0A6A6LQE6"/>
<evidence type="ECO:0000313" key="2">
    <source>
        <dbReference type="Proteomes" id="UP000467840"/>
    </source>
</evidence>
<proteinExistence type="predicted"/>
<organism evidence="1 2">
    <name type="scientific">Hevea brasiliensis</name>
    <name type="common">Para rubber tree</name>
    <name type="synonym">Siphonia brasiliensis</name>
    <dbReference type="NCBI Taxonomy" id="3981"/>
    <lineage>
        <taxon>Eukaryota</taxon>
        <taxon>Viridiplantae</taxon>
        <taxon>Streptophyta</taxon>
        <taxon>Embryophyta</taxon>
        <taxon>Tracheophyta</taxon>
        <taxon>Spermatophyta</taxon>
        <taxon>Magnoliopsida</taxon>
        <taxon>eudicotyledons</taxon>
        <taxon>Gunneridae</taxon>
        <taxon>Pentapetalae</taxon>
        <taxon>rosids</taxon>
        <taxon>fabids</taxon>
        <taxon>Malpighiales</taxon>
        <taxon>Euphorbiaceae</taxon>
        <taxon>Crotonoideae</taxon>
        <taxon>Micrandreae</taxon>
        <taxon>Hevea</taxon>
    </lineage>
</organism>
<evidence type="ECO:0000313" key="1">
    <source>
        <dbReference type="EMBL" id="KAF2302737.1"/>
    </source>
</evidence>
<gene>
    <name evidence="1" type="ORF">GH714_001876</name>
</gene>
<reference evidence="1 2" key="1">
    <citation type="journal article" date="2020" name="Mol. Plant">
        <title>The Chromosome-Based Rubber Tree Genome Provides New Insights into Spurge Genome Evolution and Rubber Biosynthesis.</title>
        <authorList>
            <person name="Liu J."/>
            <person name="Shi C."/>
            <person name="Shi C.C."/>
            <person name="Li W."/>
            <person name="Zhang Q.J."/>
            <person name="Zhang Y."/>
            <person name="Li K."/>
            <person name="Lu H.F."/>
            <person name="Shi C."/>
            <person name="Zhu S.T."/>
            <person name="Xiao Z.Y."/>
            <person name="Nan H."/>
            <person name="Yue Y."/>
            <person name="Zhu X.G."/>
            <person name="Wu Y."/>
            <person name="Hong X.N."/>
            <person name="Fan G.Y."/>
            <person name="Tong Y."/>
            <person name="Zhang D."/>
            <person name="Mao C.L."/>
            <person name="Liu Y.L."/>
            <person name="Hao S.J."/>
            <person name="Liu W.Q."/>
            <person name="Lv M.Q."/>
            <person name="Zhang H.B."/>
            <person name="Liu Y."/>
            <person name="Hu-Tang G.R."/>
            <person name="Wang J.P."/>
            <person name="Wang J.H."/>
            <person name="Sun Y.H."/>
            <person name="Ni S.B."/>
            <person name="Chen W.B."/>
            <person name="Zhang X.C."/>
            <person name="Jiao Y.N."/>
            <person name="Eichler E.E."/>
            <person name="Li G.H."/>
            <person name="Liu X."/>
            <person name="Gao L.Z."/>
        </authorList>
    </citation>
    <scope>NUCLEOTIDE SEQUENCE [LARGE SCALE GENOMIC DNA]</scope>
    <source>
        <strain evidence="2">cv. GT1</strain>
        <tissue evidence="1">Leaf</tissue>
    </source>
</reference>
<name>A0A6A6LQE6_HEVBR</name>
<sequence>MVAKLSSDESEPIELEATKSRMLEFEAVTSHMEDLIESLKSITDSHNSLIGIMDDIKDGVKEAVSTIQGELLDLKGKVNLLVRAASNPHMQAYEVGKAKIPKLKAFGNVHDAKEVDNFLFDMELYFNVTKNDSGEGRDMFKIDKVFNFLKGLKPWAKNKLMRRNMKELSVALSIAESLDDYSSSAPKRKFNSP</sequence>
<dbReference type="EMBL" id="JAAGAX010000009">
    <property type="protein sequence ID" value="KAF2302737.1"/>
    <property type="molecule type" value="Genomic_DNA"/>
</dbReference>
<dbReference type="Proteomes" id="UP000467840">
    <property type="component" value="Chromosome 16"/>
</dbReference>
<accession>A0A6A6LQE6</accession>
<comment type="caution">
    <text evidence="1">The sequence shown here is derived from an EMBL/GenBank/DDBJ whole genome shotgun (WGS) entry which is preliminary data.</text>
</comment>
<protein>
    <submittedName>
        <fullName evidence="1">Uncharacterized protein</fullName>
    </submittedName>
</protein>
<keyword evidence="2" id="KW-1185">Reference proteome</keyword>